<feature type="transmembrane region" description="Helical" evidence="1">
    <location>
        <begin position="108"/>
        <end position="126"/>
    </location>
</feature>
<keyword evidence="4" id="KW-1185">Reference proteome</keyword>
<dbReference type="RefSeq" id="WP_121679420.1">
    <property type="nucleotide sequence ID" value="NZ_RCVZ01000002.1"/>
</dbReference>
<dbReference type="PANTHER" id="PTHR37810:SF5">
    <property type="entry name" value="IMMUNITY PROTEIN SDPI"/>
    <property type="match status" value="1"/>
</dbReference>
<dbReference type="PANTHER" id="PTHR37810">
    <property type="entry name" value="IMMUNITY PROTEIN SDPI"/>
    <property type="match status" value="1"/>
</dbReference>
<sequence>MDERGRPILKIKKTPLEKLLDLAALIILIGNVIYLLLVWPSLPDSIPTHFNFKGDVNGTGSKWTILLLPALGLILWLGMYVLEKYPHIYNYLNLTEENAERQYKNSRMLVNVLKNFILSYFVYIGWEMVQVSKGSHKAMDAWPMILFIIAILGITVFFIIRSIRLK</sequence>
<organism evidence="3 4">
    <name type="scientific">Falsibacillus albus</name>
    <dbReference type="NCBI Taxonomy" id="2478915"/>
    <lineage>
        <taxon>Bacteria</taxon>
        <taxon>Bacillati</taxon>
        <taxon>Bacillota</taxon>
        <taxon>Bacilli</taxon>
        <taxon>Bacillales</taxon>
        <taxon>Bacillaceae</taxon>
        <taxon>Falsibacillus</taxon>
    </lineage>
</organism>
<name>A0A3L7K3R9_9BACI</name>
<evidence type="ECO:0000313" key="4">
    <source>
        <dbReference type="Proteomes" id="UP000276770"/>
    </source>
</evidence>
<evidence type="ECO:0000259" key="2">
    <source>
        <dbReference type="Pfam" id="PF07853"/>
    </source>
</evidence>
<protein>
    <submittedName>
        <fullName evidence="3">DUF1648 domain-containing protein</fullName>
    </submittedName>
</protein>
<proteinExistence type="predicted"/>
<evidence type="ECO:0000313" key="3">
    <source>
        <dbReference type="EMBL" id="RLQ97470.1"/>
    </source>
</evidence>
<feature type="domain" description="DUF1648" evidence="2">
    <location>
        <begin position="26"/>
        <end position="72"/>
    </location>
</feature>
<dbReference type="EMBL" id="RCVZ01000002">
    <property type="protein sequence ID" value="RLQ97470.1"/>
    <property type="molecule type" value="Genomic_DNA"/>
</dbReference>
<dbReference type="GO" id="GO:0009636">
    <property type="term" value="P:response to toxic substance"/>
    <property type="evidence" value="ECO:0007669"/>
    <property type="project" value="TreeGrafter"/>
</dbReference>
<dbReference type="AlphaFoldDB" id="A0A3L7K3R9"/>
<keyword evidence="1" id="KW-0812">Transmembrane</keyword>
<keyword evidence="1" id="KW-0472">Membrane</keyword>
<feature type="transmembrane region" description="Helical" evidence="1">
    <location>
        <begin position="62"/>
        <end position="82"/>
    </location>
</feature>
<dbReference type="OrthoDB" id="9808690at2"/>
<reference evidence="3 4" key="1">
    <citation type="submission" date="2018-10" db="EMBL/GenBank/DDBJ databases">
        <title>Falsibacillus sp. genome draft.</title>
        <authorList>
            <person name="Shi S."/>
        </authorList>
    </citation>
    <scope>NUCLEOTIDE SEQUENCE [LARGE SCALE GENOMIC DNA]</scope>
    <source>
        <strain evidence="3 4">GY 10110</strain>
    </source>
</reference>
<comment type="caution">
    <text evidence="3">The sequence shown here is derived from an EMBL/GenBank/DDBJ whole genome shotgun (WGS) entry which is preliminary data.</text>
</comment>
<accession>A0A3L7K3R9</accession>
<feature type="transmembrane region" description="Helical" evidence="1">
    <location>
        <begin position="20"/>
        <end position="42"/>
    </location>
</feature>
<feature type="transmembrane region" description="Helical" evidence="1">
    <location>
        <begin position="141"/>
        <end position="160"/>
    </location>
</feature>
<evidence type="ECO:0000256" key="1">
    <source>
        <dbReference type="SAM" id="Phobius"/>
    </source>
</evidence>
<dbReference type="Proteomes" id="UP000276770">
    <property type="component" value="Unassembled WGS sequence"/>
</dbReference>
<dbReference type="InterPro" id="IPR012867">
    <property type="entry name" value="DUF1648"/>
</dbReference>
<dbReference type="Pfam" id="PF07853">
    <property type="entry name" value="DUF1648"/>
    <property type="match status" value="1"/>
</dbReference>
<gene>
    <name evidence="3" type="ORF">D9X91_04780</name>
</gene>
<keyword evidence="1" id="KW-1133">Transmembrane helix</keyword>